<keyword evidence="3" id="KW-0813">Transport</keyword>
<dbReference type="Gene3D" id="1.25.40.600">
    <property type="match status" value="1"/>
</dbReference>
<dbReference type="CDD" id="cd13429">
    <property type="entry name" value="UreI_AmiS_like_2"/>
    <property type="match status" value="1"/>
</dbReference>
<keyword evidence="5 8" id="KW-0812">Transmembrane</keyword>
<gene>
    <name evidence="9" type="ORF">WCD58_26465</name>
</gene>
<dbReference type="InterPro" id="IPR038523">
    <property type="entry name" value="AmiSUreI_transpt_sf"/>
</dbReference>
<evidence type="ECO:0000256" key="5">
    <source>
        <dbReference type="ARBA" id="ARBA00022692"/>
    </source>
</evidence>
<keyword evidence="10" id="KW-1185">Reference proteome</keyword>
<evidence type="ECO:0000256" key="1">
    <source>
        <dbReference type="ARBA" id="ARBA00004651"/>
    </source>
</evidence>
<dbReference type="Proteomes" id="UP001369736">
    <property type="component" value="Unassembled WGS sequence"/>
</dbReference>
<keyword evidence="4" id="KW-1003">Cell membrane</keyword>
<reference evidence="9 10" key="1">
    <citation type="submission" date="2024-03" db="EMBL/GenBank/DDBJ databases">
        <title>Actinomycetospora sp. OC33-EN07, a novel actinomycete isolated from wild orchid (Aerides multiflora).</title>
        <authorList>
            <person name="Suriyachadkun C."/>
        </authorList>
    </citation>
    <scope>NUCLEOTIDE SEQUENCE [LARGE SCALE GENOMIC DNA]</scope>
    <source>
        <strain evidence="9 10">OC33-EN07</strain>
    </source>
</reference>
<sequence>MASVGLLFVGAVLFINGVMLLGWIDARSAAPMNFFVGGLQIITPLYLIFTADGDADVILAASGLFLFSFTYLYVAVNLTWDLDGTGLGYFCLFVAITALVFSALNFTRFADPAFGVIWLYWAFLWSLFFVLLGRKRDGIGRYTGAVCAIQGWVTAWIPALLLLTGVYSDIGVPLAIGLAIFGVVVFLALVPWARRARTPAAPAPAGEHAIA</sequence>
<feature type="transmembrane region" description="Helical" evidence="8">
    <location>
        <begin position="113"/>
        <end position="132"/>
    </location>
</feature>
<feature type="transmembrane region" description="Helical" evidence="8">
    <location>
        <begin position="170"/>
        <end position="190"/>
    </location>
</feature>
<feature type="transmembrane region" description="Helical" evidence="8">
    <location>
        <begin position="6"/>
        <end position="24"/>
    </location>
</feature>
<evidence type="ECO:0000256" key="7">
    <source>
        <dbReference type="ARBA" id="ARBA00023136"/>
    </source>
</evidence>
<organism evidence="9 10">
    <name type="scientific">Actinomycetospora flava</name>
    <dbReference type="NCBI Taxonomy" id="3129232"/>
    <lineage>
        <taxon>Bacteria</taxon>
        <taxon>Bacillati</taxon>
        <taxon>Actinomycetota</taxon>
        <taxon>Actinomycetes</taxon>
        <taxon>Pseudonocardiales</taxon>
        <taxon>Pseudonocardiaceae</taxon>
        <taxon>Actinomycetospora</taxon>
    </lineage>
</organism>
<accession>A0ABU8ME84</accession>
<feature type="transmembrane region" description="Helical" evidence="8">
    <location>
        <begin position="31"/>
        <end position="51"/>
    </location>
</feature>
<evidence type="ECO:0000256" key="6">
    <source>
        <dbReference type="ARBA" id="ARBA00022989"/>
    </source>
</evidence>
<comment type="caution">
    <text evidence="9">The sequence shown here is derived from an EMBL/GenBank/DDBJ whole genome shotgun (WGS) entry which is preliminary data.</text>
</comment>
<comment type="similarity">
    <text evidence="2">Belongs to the AmiS/UreI family.</text>
</comment>
<dbReference type="Pfam" id="PF02293">
    <property type="entry name" value="AmiS_UreI"/>
    <property type="match status" value="1"/>
</dbReference>
<name>A0ABU8ME84_9PSEU</name>
<dbReference type="RefSeq" id="WP_337706094.1">
    <property type="nucleotide sequence ID" value="NZ_JBBEGM010000013.1"/>
</dbReference>
<keyword evidence="6 8" id="KW-1133">Transmembrane helix</keyword>
<feature type="transmembrane region" description="Helical" evidence="8">
    <location>
        <begin position="144"/>
        <end position="164"/>
    </location>
</feature>
<evidence type="ECO:0000256" key="4">
    <source>
        <dbReference type="ARBA" id="ARBA00022475"/>
    </source>
</evidence>
<feature type="transmembrane region" description="Helical" evidence="8">
    <location>
        <begin position="87"/>
        <end position="107"/>
    </location>
</feature>
<dbReference type="EMBL" id="JBBEGM010000013">
    <property type="protein sequence ID" value="MEJ2864728.1"/>
    <property type="molecule type" value="Genomic_DNA"/>
</dbReference>
<evidence type="ECO:0000313" key="10">
    <source>
        <dbReference type="Proteomes" id="UP001369736"/>
    </source>
</evidence>
<evidence type="ECO:0000256" key="8">
    <source>
        <dbReference type="SAM" id="Phobius"/>
    </source>
</evidence>
<feature type="transmembrane region" description="Helical" evidence="8">
    <location>
        <begin position="57"/>
        <end position="80"/>
    </location>
</feature>
<keyword evidence="7 8" id="KW-0472">Membrane</keyword>
<proteinExistence type="inferred from homology"/>
<evidence type="ECO:0000256" key="2">
    <source>
        <dbReference type="ARBA" id="ARBA00010068"/>
    </source>
</evidence>
<dbReference type="InterPro" id="IPR003211">
    <property type="entry name" value="AmiSUreI_transpt"/>
</dbReference>
<evidence type="ECO:0000256" key="3">
    <source>
        <dbReference type="ARBA" id="ARBA00022448"/>
    </source>
</evidence>
<evidence type="ECO:0000313" key="9">
    <source>
        <dbReference type="EMBL" id="MEJ2864728.1"/>
    </source>
</evidence>
<comment type="subcellular location">
    <subcellularLocation>
        <location evidence="1">Cell membrane</location>
        <topology evidence="1">Multi-pass membrane protein</topology>
    </subcellularLocation>
</comment>
<protein>
    <submittedName>
        <fullName evidence="9">AmiS/UreI family transporter</fullName>
    </submittedName>
</protein>